<organism evidence="13 14">
    <name type="scientific">Megasphaera hominis</name>
    <dbReference type="NCBI Taxonomy" id="159836"/>
    <lineage>
        <taxon>Bacteria</taxon>
        <taxon>Bacillati</taxon>
        <taxon>Bacillota</taxon>
        <taxon>Negativicutes</taxon>
        <taxon>Veillonellales</taxon>
        <taxon>Veillonellaceae</taxon>
        <taxon>Megasphaera</taxon>
    </lineage>
</organism>
<accession>A0ABR6VM86</accession>
<comment type="similarity">
    <text evidence="3">Belongs to the class II aldolase/RraA-like family.</text>
</comment>
<evidence type="ECO:0000313" key="14">
    <source>
        <dbReference type="Proteomes" id="UP000606870"/>
    </source>
</evidence>
<dbReference type="InterPro" id="IPR005493">
    <property type="entry name" value="RraA/RraA-like"/>
</dbReference>
<dbReference type="PANTHER" id="PTHR33254:SF4">
    <property type="entry name" value="4-HYDROXY-4-METHYL-2-OXOGLUTARATE ALDOLASE 3-RELATED"/>
    <property type="match status" value="1"/>
</dbReference>
<evidence type="ECO:0000256" key="6">
    <source>
        <dbReference type="ARBA" id="ARBA00012947"/>
    </source>
</evidence>
<sequence>MMTFLKTDWDNVSSTSLSDAMHGLQTMDSCIQPLNRRMCVAGPAFTVQIVQNDCAVVFQALRDAAPGSVLVIAANGTTDVAFFGEIVVAIAKEKGLAGIVIDGCARDSLALSQNDFPVFVKGIVPRIPARVFLGEVQKDVQCGGVLVRPGDIVFGDADGVVIIPQEQQAPVLAKAQAKEKLDQWKMEHLLHDPEALEKFLTDTCTP</sequence>
<reference evidence="13 14" key="1">
    <citation type="submission" date="2020-08" db="EMBL/GenBank/DDBJ databases">
        <authorList>
            <person name="Liu C."/>
            <person name="Sun Q."/>
        </authorList>
    </citation>
    <scope>NUCLEOTIDE SEQUENCE [LARGE SCALE GENOMIC DNA]</scope>
    <source>
        <strain evidence="13 14">NSJ-59</strain>
    </source>
</reference>
<evidence type="ECO:0000256" key="9">
    <source>
        <dbReference type="ARBA" id="ARBA00029596"/>
    </source>
</evidence>
<keyword evidence="14" id="KW-1185">Reference proteome</keyword>
<comment type="caution">
    <text evidence="13">The sequence shown here is derived from an EMBL/GenBank/DDBJ whole genome shotgun (WGS) entry which is preliminary data.</text>
</comment>
<evidence type="ECO:0000313" key="13">
    <source>
        <dbReference type="EMBL" id="MBC3537426.1"/>
    </source>
</evidence>
<evidence type="ECO:0000256" key="3">
    <source>
        <dbReference type="ARBA" id="ARBA00008621"/>
    </source>
</evidence>
<dbReference type="SUPFAM" id="SSF89562">
    <property type="entry name" value="RraA-like"/>
    <property type="match status" value="1"/>
</dbReference>
<gene>
    <name evidence="13" type="ORF">H8J70_09195</name>
</gene>
<dbReference type="EC" id="4.1.1.112" evidence="6"/>
<proteinExistence type="inferred from homology"/>
<comment type="cofactor">
    <cofactor evidence="2">
        <name>a divalent metal cation</name>
        <dbReference type="ChEBI" id="CHEBI:60240"/>
    </cofactor>
</comment>
<dbReference type="Pfam" id="PF03737">
    <property type="entry name" value="RraA-like"/>
    <property type="match status" value="1"/>
</dbReference>
<evidence type="ECO:0000256" key="10">
    <source>
        <dbReference type="ARBA" id="ARBA00030169"/>
    </source>
</evidence>
<dbReference type="InterPro" id="IPR036704">
    <property type="entry name" value="RraA/RraA-like_sf"/>
</dbReference>
<dbReference type="PANTHER" id="PTHR33254">
    <property type="entry name" value="4-HYDROXY-4-METHYL-2-OXOGLUTARATE ALDOLASE 3-RELATED"/>
    <property type="match status" value="1"/>
</dbReference>
<comment type="catalytic activity">
    <reaction evidence="1">
        <text>4-hydroxy-4-methyl-2-oxoglutarate = 2 pyruvate</text>
        <dbReference type="Rhea" id="RHEA:22748"/>
        <dbReference type="ChEBI" id="CHEBI:15361"/>
        <dbReference type="ChEBI" id="CHEBI:58276"/>
        <dbReference type="EC" id="4.1.3.17"/>
    </reaction>
</comment>
<evidence type="ECO:0000256" key="1">
    <source>
        <dbReference type="ARBA" id="ARBA00001342"/>
    </source>
</evidence>
<dbReference type="EC" id="4.1.3.17" evidence="5"/>
<protein>
    <recommendedName>
        <fullName evidence="7">Putative 4-hydroxy-4-methyl-2-oxoglutarate aldolase</fullName>
        <ecNumber evidence="6">4.1.1.112</ecNumber>
        <ecNumber evidence="5">4.1.3.17</ecNumber>
    </recommendedName>
    <alternativeName>
        <fullName evidence="11">Oxaloacetate decarboxylase</fullName>
    </alternativeName>
    <alternativeName>
        <fullName evidence="9">Regulator of ribonuclease activity homolog</fullName>
    </alternativeName>
    <alternativeName>
        <fullName evidence="10">RraA-like protein</fullName>
    </alternativeName>
</protein>
<dbReference type="CDD" id="cd16841">
    <property type="entry name" value="RraA_family"/>
    <property type="match status" value="1"/>
</dbReference>
<dbReference type="Gene3D" id="3.50.30.40">
    <property type="entry name" value="Ribonuclease E inhibitor RraA/RraA-like"/>
    <property type="match status" value="1"/>
</dbReference>
<dbReference type="EMBL" id="JACOGK010000027">
    <property type="protein sequence ID" value="MBC3537426.1"/>
    <property type="molecule type" value="Genomic_DNA"/>
</dbReference>
<name>A0ABR6VM86_9FIRM</name>
<evidence type="ECO:0000256" key="7">
    <source>
        <dbReference type="ARBA" id="ARBA00016549"/>
    </source>
</evidence>
<comment type="function">
    <text evidence="8">Catalyzes the aldol cleavage of 4-hydroxy-4-methyl-2-oxoglutarate (HMG) into 2 molecules of pyruvate. Also contains a secondary oxaloacetate (OAA) decarboxylase activity due to the common pyruvate enolate transition state formed following C-C bond cleavage in the retro-aldol and decarboxylation reactions.</text>
</comment>
<evidence type="ECO:0000256" key="5">
    <source>
        <dbReference type="ARBA" id="ARBA00012213"/>
    </source>
</evidence>
<dbReference type="RefSeq" id="WP_186503797.1">
    <property type="nucleotide sequence ID" value="NZ_JACOGK010000027.1"/>
</dbReference>
<evidence type="ECO:0000256" key="4">
    <source>
        <dbReference type="ARBA" id="ARBA00011233"/>
    </source>
</evidence>
<evidence type="ECO:0000256" key="11">
    <source>
        <dbReference type="ARBA" id="ARBA00032305"/>
    </source>
</evidence>
<comment type="subunit">
    <text evidence="4">Homotrimer.</text>
</comment>
<evidence type="ECO:0000256" key="2">
    <source>
        <dbReference type="ARBA" id="ARBA00001968"/>
    </source>
</evidence>
<dbReference type="Proteomes" id="UP000606870">
    <property type="component" value="Unassembled WGS sequence"/>
</dbReference>
<evidence type="ECO:0000256" key="12">
    <source>
        <dbReference type="ARBA" id="ARBA00047973"/>
    </source>
</evidence>
<comment type="catalytic activity">
    <reaction evidence="12">
        <text>oxaloacetate + H(+) = pyruvate + CO2</text>
        <dbReference type="Rhea" id="RHEA:15641"/>
        <dbReference type="ChEBI" id="CHEBI:15361"/>
        <dbReference type="ChEBI" id="CHEBI:15378"/>
        <dbReference type="ChEBI" id="CHEBI:16452"/>
        <dbReference type="ChEBI" id="CHEBI:16526"/>
        <dbReference type="EC" id="4.1.1.112"/>
    </reaction>
</comment>
<evidence type="ECO:0000256" key="8">
    <source>
        <dbReference type="ARBA" id="ARBA00025046"/>
    </source>
</evidence>